<dbReference type="OrthoDB" id="10250354at2759"/>
<comment type="caution">
    <text evidence="3">The sequence shown here is derived from an EMBL/GenBank/DDBJ whole genome shotgun (WGS) entry which is preliminary data.</text>
</comment>
<dbReference type="PANTHER" id="PTHR45098">
    <property type="entry name" value="DNAJ DOMAIN CONTAINING PROTEIN, EXPRESSED"/>
    <property type="match status" value="1"/>
</dbReference>
<dbReference type="InterPro" id="IPR036869">
    <property type="entry name" value="J_dom_sf"/>
</dbReference>
<proteinExistence type="predicted"/>
<evidence type="ECO:0000256" key="1">
    <source>
        <dbReference type="SAM" id="MobiDB-lite"/>
    </source>
</evidence>
<evidence type="ECO:0000313" key="4">
    <source>
        <dbReference type="Proteomes" id="UP001141552"/>
    </source>
</evidence>
<reference evidence="3" key="1">
    <citation type="submission" date="2022-02" db="EMBL/GenBank/DDBJ databases">
        <authorList>
            <person name="Henning P.M."/>
            <person name="McCubbin A.G."/>
            <person name="Shore J.S."/>
        </authorList>
    </citation>
    <scope>NUCLEOTIDE SEQUENCE</scope>
    <source>
        <strain evidence="3">F60SS</strain>
        <tissue evidence="3">Leaves</tissue>
    </source>
</reference>
<dbReference type="CDD" id="cd06257">
    <property type="entry name" value="DnaJ"/>
    <property type="match status" value="1"/>
</dbReference>
<evidence type="ECO:0000259" key="2">
    <source>
        <dbReference type="PROSITE" id="PS50076"/>
    </source>
</evidence>
<evidence type="ECO:0000313" key="3">
    <source>
        <dbReference type="EMBL" id="KAJ4849517.1"/>
    </source>
</evidence>
<reference evidence="3" key="2">
    <citation type="journal article" date="2023" name="Plants (Basel)">
        <title>Annotation of the Turnera subulata (Passifloraceae) Draft Genome Reveals the S-Locus Evolved after the Divergence of Turneroideae from Passifloroideae in a Stepwise Manner.</title>
        <authorList>
            <person name="Henning P.M."/>
            <person name="Roalson E.H."/>
            <person name="Mir W."/>
            <person name="McCubbin A.G."/>
            <person name="Shore J.S."/>
        </authorList>
    </citation>
    <scope>NUCLEOTIDE SEQUENCE</scope>
    <source>
        <strain evidence="3">F60SS</strain>
    </source>
</reference>
<dbReference type="Proteomes" id="UP001141552">
    <property type="component" value="Unassembled WGS sequence"/>
</dbReference>
<dbReference type="PANTHER" id="PTHR45098:SF1">
    <property type="entry name" value="DNAJ DOMAIN CONTAINING PROTEIN, EXPRESSED"/>
    <property type="match status" value="1"/>
</dbReference>
<protein>
    <recommendedName>
        <fullName evidence="2">J domain-containing protein</fullName>
    </recommendedName>
</protein>
<sequence>MNFSGGVDHYSVLGLPSGEEGTRLTEREISKAYKLKALELHPDKRPEDRHAHADFQKLKKSYEILMHGQGCPQTVRQSEA</sequence>
<dbReference type="InterPro" id="IPR001623">
    <property type="entry name" value="DnaJ_domain"/>
</dbReference>
<dbReference type="PROSITE" id="PS50076">
    <property type="entry name" value="DNAJ_2"/>
    <property type="match status" value="1"/>
</dbReference>
<dbReference type="SUPFAM" id="SSF46565">
    <property type="entry name" value="Chaperone J-domain"/>
    <property type="match status" value="1"/>
</dbReference>
<dbReference type="SMART" id="SM00271">
    <property type="entry name" value="DnaJ"/>
    <property type="match status" value="1"/>
</dbReference>
<dbReference type="Gene3D" id="1.10.287.110">
    <property type="entry name" value="DnaJ domain"/>
    <property type="match status" value="1"/>
</dbReference>
<accession>A0A9Q0GIM5</accession>
<feature type="domain" description="J" evidence="2">
    <location>
        <begin position="8"/>
        <end position="70"/>
    </location>
</feature>
<dbReference type="PRINTS" id="PR00625">
    <property type="entry name" value="JDOMAIN"/>
</dbReference>
<feature type="region of interest" description="Disordered" evidence="1">
    <location>
        <begin position="1"/>
        <end position="21"/>
    </location>
</feature>
<organism evidence="3 4">
    <name type="scientific">Turnera subulata</name>
    <dbReference type="NCBI Taxonomy" id="218843"/>
    <lineage>
        <taxon>Eukaryota</taxon>
        <taxon>Viridiplantae</taxon>
        <taxon>Streptophyta</taxon>
        <taxon>Embryophyta</taxon>
        <taxon>Tracheophyta</taxon>
        <taxon>Spermatophyta</taxon>
        <taxon>Magnoliopsida</taxon>
        <taxon>eudicotyledons</taxon>
        <taxon>Gunneridae</taxon>
        <taxon>Pentapetalae</taxon>
        <taxon>rosids</taxon>
        <taxon>fabids</taxon>
        <taxon>Malpighiales</taxon>
        <taxon>Passifloraceae</taxon>
        <taxon>Turnera</taxon>
    </lineage>
</organism>
<keyword evidence="4" id="KW-1185">Reference proteome</keyword>
<name>A0A9Q0GIM5_9ROSI</name>
<dbReference type="AlphaFoldDB" id="A0A9Q0GIM5"/>
<dbReference type="Pfam" id="PF00226">
    <property type="entry name" value="DnaJ"/>
    <property type="match status" value="1"/>
</dbReference>
<dbReference type="EMBL" id="JAKUCV010000579">
    <property type="protein sequence ID" value="KAJ4849517.1"/>
    <property type="molecule type" value="Genomic_DNA"/>
</dbReference>
<gene>
    <name evidence="3" type="ORF">Tsubulata_021099</name>
</gene>